<evidence type="ECO:0000313" key="1">
    <source>
        <dbReference type="EMBL" id="MBB5428494.1"/>
    </source>
</evidence>
<dbReference type="EMBL" id="JACHDD010000013">
    <property type="protein sequence ID" value="MBB5428494.1"/>
    <property type="molecule type" value="Genomic_DNA"/>
</dbReference>
<organism evidence="1 2">
    <name type="scientific">Paraburkholderia atlantica</name>
    <dbReference type="NCBI Taxonomy" id="2654982"/>
    <lineage>
        <taxon>Bacteria</taxon>
        <taxon>Pseudomonadati</taxon>
        <taxon>Pseudomonadota</taxon>
        <taxon>Betaproteobacteria</taxon>
        <taxon>Burkholderiales</taxon>
        <taxon>Burkholderiaceae</taxon>
        <taxon>Paraburkholderia</taxon>
    </lineage>
</organism>
<gene>
    <name evidence="1" type="ORF">HDG40_006688</name>
</gene>
<keyword evidence="2" id="KW-1185">Reference proteome</keyword>
<dbReference type="RefSeq" id="WP_152854262.1">
    <property type="nucleotide sequence ID" value="NZ_JACHDD010000013.1"/>
</dbReference>
<comment type="caution">
    <text evidence="1">The sequence shown here is derived from an EMBL/GenBank/DDBJ whole genome shotgun (WGS) entry which is preliminary data.</text>
</comment>
<dbReference type="AlphaFoldDB" id="A0A6I1QBQ4"/>
<reference evidence="1 2" key="1">
    <citation type="submission" date="2020-08" db="EMBL/GenBank/DDBJ databases">
        <title>Genomic Encyclopedia of Type Strains, Phase IV (KMG-V): Genome sequencing to study the core and pangenomes of soil and plant-associated prokaryotes.</title>
        <authorList>
            <person name="Whitman W."/>
        </authorList>
    </citation>
    <scope>NUCLEOTIDE SEQUENCE [LARGE SCALE GENOMIC DNA]</scope>
    <source>
        <strain evidence="1 2">JPY158</strain>
    </source>
</reference>
<proteinExistence type="predicted"/>
<evidence type="ECO:0000313" key="2">
    <source>
        <dbReference type="Proteomes" id="UP000592780"/>
    </source>
</evidence>
<sequence>MTDIDATLHAYDYFHDWHVESIVLQNESDLTCPDTLILGLKLGARRVTATFQGVTRLGLENGGTVNIVLSMERARPNTQVEALARDLLKCSLPGKRTAQHIVYLHPTAGFAIAIEFDSFIIREHA</sequence>
<protein>
    <submittedName>
        <fullName evidence="1">Uncharacterized protein</fullName>
    </submittedName>
</protein>
<dbReference type="Proteomes" id="UP000592780">
    <property type="component" value="Unassembled WGS sequence"/>
</dbReference>
<accession>A0A6I1QBQ4</accession>
<name>A0A6I1QBQ4_PARAM</name>